<dbReference type="PROSITE" id="PS51125">
    <property type="entry name" value="NHL"/>
    <property type="match status" value="1"/>
</dbReference>
<proteinExistence type="predicted"/>
<keyword evidence="1" id="KW-0677">Repeat</keyword>
<reference evidence="3 4" key="1">
    <citation type="submission" date="2019-02" db="EMBL/GenBank/DDBJ databases">
        <title>Deep-cultivation of Planctomycetes and their phenomic and genomic characterization uncovers novel biology.</title>
        <authorList>
            <person name="Wiegand S."/>
            <person name="Jogler M."/>
            <person name="Boedeker C."/>
            <person name="Pinto D."/>
            <person name="Vollmers J."/>
            <person name="Rivas-Marin E."/>
            <person name="Kohn T."/>
            <person name="Peeters S.H."/>
            <person name="Heuer A."/>
            <person name="Rast P."/>
            <person name="Oberbeckmann S."/>
            <person name="Bunk B."/>
            <person name="Jeske O."/>
            <person name="Meyerdierks A."/>
            <person name="Storesund J.E."/>
            <person name="Kallscheuer N."/>
            <person name="Luecker S."/>
            <person name="Lage O.M."/>
            <person name="Pohl T."/>
            <person name="Merkel B.J."/>
            <person name="Hornburger P."/>
            <person name="Mueller R.-W."/>
            <person name="Bruemmer F."/>
            <person name="Labrenz M."/>
            <person name="Spormann A.M."/>
            <person name="Op den Camp H."/>
            <person name="Overmann J."/>
            <person name="Amann R."/>
            <person name="Jetten M.S.M."/>
            <person name="Mascher T."/>
            <person name="Medema M.H."/>
            <person name="Devos D.P."/>
            <person name="Kaster A.-K."/>
            <person name="Ovreas L."/>
            <person name="Rohde M."/>
            <person name="Galperin M.Y."/>
            <person name="Jogler C."/>
        </authorList>
    </citation>
    <scope>NUCLEOTIDE SEQUENCE [LARGE SCALE GENOMIC DNA]</scope>
    <source>
        <strain evidence="3 4">K22_7</strain>
    </source>
</reference>
<name>A0A517N5K5_9BACT</name>
<dbReference type="InterPro" id="IPR011042">
    <property type="entry name" value="6-blade_b-propeller_TolB-like"/>
</dbReference>
<evidence type="ECO:0000313" key="4">
    <source>
        <dbReference type="Proteomes" id="UP000318538"/>
    </source>
</evidence>
<dbReference type="EMBL" id="CP036525">
    <property type="protein sequence ID" value="QDT02419.1"/>
    <property type="molecule type" value="Genomic_DNA"/>
</dbReference>
<dbReference type="PANTHER" id="PTHR24104:SF25">
    <property type="entry name" value="PROTEIN LIN-41"/>
    <property type="match status" value="1"/>
</dbReference>
<accession>A0A517N5K5</accession>
<dbReference type="KEGG" id="rlc:K227x_07950"/>
<dbReference type="SUPFAM" id="SSF101898">
    <property type="entry name" value="NHL repeat"/>
    <property type="match status" value="1"/>
</dbReference>
<protein>
    <submittedName>
        <fullName evidence="3">NHL repeat protein</fullName>
    </submittedName>
</protein>
<evidence type="ECO:0000256" key="1">
    <source>
        <dbReference type="ARBA" id="ARBA00022737"/>
    </source>
</evidence>
<dbReference type="PANTHER" id="PTHR24104">
    <property type="entry name" value="E3 UBIQUITIN-PROTEIN LIGASE NHLRC1-RELATED"/>
    <property type="match status" value="1"/>
</dbReference>
<gene>
    <name evidence="3" type="ORF">K227x_07950</name>
</gene>
<dbReference type="Gene3D" id="2.120.10.30">
    <property type="entry name" value="TolB, C-terminal domain"/>
    <property type="match status" value="1"/>
</dbReference>
<sequence>MKGVATAPRWDSASIIADHKFNEPPPPQKLLLGSWLPYKQKTRWPYPASPLLHGAPKNMSSSTHRRQFLKTAAIAAACAPAIITAKRSAAQDVIGSGEYQYRCEHMFPQLPAPFTWQITHNVAVDPDNRLYVIHEGDSKLADHPSIFVFDSEGTFIRAFGQQFQGGGHGLEIRVEDGTPFLYVSGYQQVKSIAKMTLEGELIWQSYAPMASGVYAKGEASNPARIWGRDRFMPTNFAFTPDGGFLVADGYGAFYVHRYDANGKWVSCFGGEGDGKGKFNTPHGIWIDSRDGGDEAIVVADRANNALQFFTMDGQYQKTVPGFGLPANIDTNGQLMLVPELVARVSLLDRHHNTVATIGDDRERVLADKEKSKGFTIRTDESRWEQGKFVHPHDACFDRDDNIYVAEWVSTGRVSKLTRV</sequence>
<keyword evidence="4" id="KW-1185">Reference proteome</keyword>
<evidence type="ECO:0000256" key="2">
    <source>
        <dbReference type="PROSITE-ProRule" id="PRU00504"/>
    </source>
</evidence>
<dbReference type="GO" id="GO:0008270">
    <property type="term" value="F:zinc ion binding"/>
    <property type="evidence" value="ECO:0007669"/>
    <property type="project" value="UniProtKB-KW"/>
</dbReference>
<dbReference type="AlphaFoldDB" id="A0A517N5K5"/>
<dbReference type="InterPro" id="IPR001258">
    <property type="entry name" value="NHL_repeat"/>
</dbReference>
<dbReference type="Proteomes" id="UP000318538">
    <property type="component" value="Chromosome"/>
</dbReference>
<evidence type="ECO:0000313" key="3">
    <source>
        <dbReference type="EMBL" id="QDT02419.1"/>
    </source>
</evidence>
<organism evidence="3 4">
    <name type="scientific">Rubripirellula lacrimiformis</name>
    <dbReference type="NCBI Taxonomy" id="1930273"/>
    <lineage>
        <taxon>Bacteria</taxon>
        <taxon>Pseudomonadati</taxon>
        <taxon>Planctomycetota</taxon>
        <taxon>Planctomycetia</taxon>
        <taxon>Pirellulales</taxon>
        <taxon>Pirellulaceae</taxon>
        <taxon>Rubripirellula</taxon>
    </lineage>
</organism>
<feature type="repeat" description="NHL" evidence="2">
    <location>
        <begin position="265"/>
        <end position="312"/>
    </location>
</feature>
<dbReference type="InterPro" id="IPR050952">
    <property type="entry name" value="TRIM-NHL_E3_ligases"/>
</dbReference>